<keyword evidence="3 6" id="KW-0808">Transferase</keyword>
<dbReference type="STRING" id="405671.SAMN05421827_104124"/>
<dbReference type="GO" id="GO:0042802">
    <property type="term" value="F:identical protein binding"/>
    <property type="evidence" value="ECO:0007669"/>
    <property type="project" value="TreeGrafter"/>
</dbReference>
<evidence type="ECO:0000256" key="2">
    <source>
        <dbReference type="ARBA" id="ARBA00022576"/>
    </source>
</evidence>
<evidence type="ECO:0000256" key="3">
    <source>
        <dbReference type="ARBA" id="ARBA00022679"/>
    </source>
</evidence>
<dbReference type="InterPro" id="IPR005814">
    <property type="entry name" value="Aminotrans_3"/>
</dbReference>
<dbReference type="Proteomes" id="UP000199643">
    <property type="component" value="Unassembled WGS sequence"/>
</dbReference>
<dbReference type="Gene3D" id="3.90.1150.10">
    <property type="entry name" value="Aspartate Aminotransferase, domain 1"/>
    <property type="match status" value="1"/>
</dbReference>
<keyword evidence="7" id="KW-1185">Reference proteome</keyword>
<dbReference type="FunFam" id="3.40.640.10:FF:000004">
    <property type="entry name" value="Acetylornithine aminotransferase"/>
    <property type="match status" value="1"/>
</dbReference>
<dbReference type="RefSeq" id="WP_090498221.1">
    <property type="nucleotide sequence ID" value="NZ_FNCH01000004.1"/>
</dbReference>
<evidence type="ECO:0000256" key="1">
    <source>
        <dbReference type="ARBA" id="ARBA00001933"/>
    </source>
</evidence>
<dbReference type="Gene3D" id="3.40.640.10">
    <property type="entry name" value="Type I PLP-dependent aspartate aminotransferase-like (Major domain)"/>
    <property type="match status" value="1"/>
</dbReference>
<evidence type="ECO:0000256" key="4">
    <source>
        <dbReference type="ARBA" id="ARBA00022898"/>
    </source>
</evidence>
<dbReference type="AlphaFoldDB" id="A0A1G7SCQ9"/>
<dbReference type="GO" id="GO:0008483">
    <property type="term" value="F:transaminase activity"/>
    <property type="evidence" value="ECO:0007669"/>
    <property type="project" value="UniProtKB-KW"/>
</dbReference>
<organism evidence="6 7">
    <name type="scientific">Pedobacter terrae</name>
    <dbReference type="NCBI Taxonomy" id="405671"/>
    <lineage>
        <taxon>Bacteria</taxon>
        <taxon>Pseudomonadati</taxon>
        <taxon>Bacteroidota</taxon>
        <taxon>Sphingobacteriia</taxon>
        <taxon>Sphingobacteriales</taxon>
        <taxon>Sphingobacteriaceae</taxon>
        <taxon>Pedobacter</taxon>
    </lineage>
</organism>
<dbReference type="SUPFAM" id="SSF53383">
    <property type="entry name" value="PLP-dependent transferases"/>
    <property type="match status" value="1"/>
</dbReference>
<dbReference type="PIRSF" id="PIRSF000521">
    <property type="entry name" value="Transaminase_4ab_Lys_Orn"/>
    <property type="match status" value="1"/>
</dbReference>
<dbReference type="EMBL" id="FNCH01000004">
    <property type="protein sequence ID" value="SDG20692.1"/>
    <property type="molecule type" value="Genomic_DNA"/>
</dbReference>
<sequence>MQLFDVYPLNDIEITKASGSNVWDANGQQYLDLYGGHAVISIGHTNPHYVSRLTDQLSKVGFYSNSVKIPLQVQLAEKLGEVSGKKDFQLFLCNSGAEANENALKLASFYNGRKKVIAFTGAFHGRTSLAVAVTDNPKIVAPVNQTENVIFLPHNNEVALEETFKAQGNEICAVIIEGIQGVGGIKEASKNFLQKIRSLCDEYNAVYIADSVQCGYGRTGLFYSHDWAGVEADVYTMAKGMGNGFPVAGIAIAPKFKPWHGELGTTFGGNHLACAAALAVLEVMEKDNLIKNAEEVGNYLITELKKFEQVKEVRGRGLMIGIELPEELAHVKKELLFKHFIFTGEAKPNVIRLLPALNLTKAHADEFLGAFKKLVK</sequence>
<evidence type="ECO:0000256" key="5">
    <source>
        <dbReference type="RuleBase" id="RU003560"/>
    </source>
</evidence>
<dbReference type="InterPro" id="IPR015421">
    <property type="entry name" value="PyrdxlP-dep_Trfase_major"/>
</dbReference>
<dbReference type="PANTHER" id="PTHR11986:SF79">
    <property type="entry name" value="ACETYLORNITHINE AMINOTRANSFERASE, MITOCHONDRIAL"/>
    <property type="match status" value="1"/>
</dbReference>
<keyword evidence="4 5" id="KW-0663">Pyridoxal phosphate</keyword>
<evidence type="ECO:0000313" key="6">
    <source>
        <dbReference type="EMBL" id="SDG20692.1"/>
    </source>
</evidence>
<dbReference type="Pfam" id="PF00202">
    <property type="entry name" value="Aminotran_3"/>
    <property type="match status" value="1"/>
</dbReference>
<reference evidence="7" key="1">
    <citation type="submission" date="2016-10" db="EMBL/GenBank/DDBJ databases">
        <authorList>
            <person name="Varghese N."/>
            <person name="Submissions S."/>
        </authorList>
    </citation>
    <scope>NUCLEOTIDE SEQUENCE [LARGE SCALE GENOMIC DNA]</scope>
    <source>
        <strain evidence="7">DSM 17933</strain>
    </source>
</reference>
<comment type="similarity">
    <text evidence="5">Belongs to the class-III pyridoxal-phosphate-dependent aminotransferase family.</text>
</comment>
<dbReference type="CDD" id="cd00610">
    <property type="entry name" value="OAT_like"/>
    <property type="match status" value="1"/>
</dbReference>
<evidence type="ECO:0000313" key="7">
    <source>
        <dbReference type="Proteomes" id="UP000199643"/>
    </source>
</evidence>
<accession>A0A1G7SCQ9</accession>
<keyword evidence="2 6" id="KW-0032">Aminotransferase</keyword>
<name>A0A1G7SCQ9_9SPHI</name>
<dbReference type="InterPro" id="IPR050103">
    <property type="entry name" value="Class-III_PLP-dep_AT"/>
</dbReference>
<protein>
    <submittedName>
        <fullName evidence="6">Acetylornithine aminotransferase</fullName>
    </submittedName>
</protein>
<dbReference type="OrthoDB" id="9801052at2"/>
<gene>
    <name evidence="6" type="ORF">SAMN05421827_104124</name>
</gene>
<dbReference type="InterPro" id="IPR015422">
    <property type="entry name" value="PyrdxlP-dep_Trfase_small"/>
</dbReference>
<dbReference type="GO" id="GO:0030170">
    <property type="term" value="F:pyridoxal phosphate binding"/>
    <property type="evidence" value="ECO:0007669"/>
    <property type="project" value="InterPro"/>
</dbReference>
<comment type="cofactor">
    <cofactor evidence="1">
        <name>pyridoxal 5'-phosphate</name>
        <dbReference type="ChEBI" id="CHEBI:597326"/>
    </cofactor>
</comment>
<proteinExistence type="inferred from homology"/>
<dbReference type="InterPro" id="IPR015424">
    <property type="entry name" value="PyrdxlP-dep_Trfase"/>
</dbReference>
<dbReference type="PANTHER" id="PTHR11986">
    <property type="entry name" value="AMINOTRANSFERASE CLASS III"/>
    <property type="match status" value="1"/>
</dbReference>